<organism evidence="1 2">
    <name type="scientific">Williamwhitmania taraxaci</name>
    <dbReference type="NCBI Taxonomy" id="1640674"/>
    <lineage>
        <taxon>Bacteria</taxon>
        <taxon>Pseudomonadati</taxon>
        <taxon>Bacteroidota</taxon>
        <taxon>Bacteroidia</taxon>
        <taxon>Bacteroidales</taxon>
        <taxon>Williamwhitmaniaceae</taxon>
        <taxon>Williamwhitmania</taxon>
    </lineage>
</organism>
<name>A0A1G6TQ84_9BACT</name>
<keyword evidence="2" id="KW-1185">Reference proteome</keyword>
<reference evidence="1 2" key="1">
    <citation type="submission" date="2016-09" db="EMBL/GenBank/DDBJ databases">
        <authorList>
            <person name="Capua I."/>
            <person name="De Benedictis P."/>
            <person name="Joannis T."/>
            <person name="Lombin L.H."/>
            <person name="Cattoli G."/>
        </authorList>
    </citation>
    <scope>NUCLEOTIDE SEQUENCE [LARGE SCALE GENOMIC DNA]</scope>
    <source>
        <strain evidence="1 2">A7P-90m</strain>
    </source>
</reference>
<dbReference type="EMBL" id="FMYP01000130">
    <property type="protein sequence ID" value="SDD31199.1"/>
    <property type="molecule type" value="Genomic_DNA"/>
</dbReference>
<accession>A0A1G6TQ84</accession>
<sequence length="329" mass="37449">GKTYVAISEDGKKFSGYRELLSFRPRDEYYTDIFTIENLKNLKIITGTGQVKEGLTFPILEKHAGNYNAAGPLKLVCKDCGKDDCDGDCKLRCLKCGQYPCICGQICVCFAERFDFKGFFERCDHNRRYEGVGIPFWDKDGKLQIKKYIEPTKSQADIMHNLILDSQGMKLFFLKLDYDAPASPEDVVNTIAIYTKYFEDCGMGGNVVKHFNKLHSAYSTANNISDALMNQDYLRALYEAIRVIPVVDKYIGGIETLFNIAQSQELNASLMNRVSFELAALNKYNPNDPNVQRKRNDLLRVQTFAKKNLDAIKQQNIDSIHERICTCPK</sequence>
<dbReference type="RefSeq" id="WP_170830191.1">
    <property type="nucleotide sequence ID" value="NZ_FMYP01000130.1"/>
</dbReference>
<feature type="non-terminal residue" evidence="1">
    <location>
        <position position="1"/>
    </location>
</feature>
<dbReference type="AlphaFoldDB" id="A0A1G6TQ84"/>
<dbReference type="Proteomes" id="UP000199452">
    <property type="component" value="Unassembled WGS sequence"/>
</dbReference>
<protein>
    <submittedName>
        <fullName evidence="1">Uncharacterized protein</fullName>
    </submittedName>
</protein>
<evidence type="ECO:0000313" key="1">
    <source>
        <dbReference type="EMBL" id="SDD31199.1"/>
    </source>
</evidence>
<gene>
    <name evidence="1" type="ORF">SAMN05216323_11304</name>
</gene>
<evidence type="ECO:0000313" key="2">
    <source>
        <dbReference type="Proteomes" id="UP000199452"/>
    </source>
</evidence>
<dbReference type="STRING" id="1640674.SAMN05216323_11304"/>
<proteinExistence type="predicted"/>